<dbReference type="GO" id="GO:0006098">
    <property type="term" value="P:pentose-phosphate shunt"/>
    <property type="evidence" value="ECO:0007669"/>
    <property type="project" value="UniProtKB-UniPathway"/>
</dbReference>
<dbReference type="InterPro" id="IPR006113">
    <property type="entry name" value="6PGDH_Gnd/GntZ"/>
</dbReference>
<dbReference type="Gene3D" id="3.40.50.720">
    <property type="entry name" value="NAD(P)-binding Rossmann-like Domain"/>
    <property type="match status" value="1"/>
</dbReference>
<comment type="pathway">
    <text evidence="5 9">Carbohydrate degradation; pentose phosphate pathway; D-ribulose 5-phosphate from D-glucose 6-phosphate (oxidative stage): step 3/3.</text>
</comment>
<keyword evidence="3 5" id="KW-0560">Oxidoreductase</keyword>
<dbReference type="InterPro" id="IPR013328">
    <property type="entry name" value="6PGD_dom2"/>
</dbReference>
<dbReference type="AlphaFoldDB" id="A0A1G8R5M0"/>
<gene>
    <name evidence="11" type="ORF">SAMN05216352_12433</name>
</gene>
<dbReference type="NCBIfam" id="TIGR00873">
    <property type="entry name" value="gnd"/>
    <property type="match status" value="1"/>
</dbReference>
<dbReference type="RefSeq" id="WP_091588116.1">
    <property type="nucleotide sequence ID" value="NZ_FNDU01000024.1"/>
</dbReference>
<dbReference type="EMBL" id="FNDU01000024">
    <property type="protein sequence ID" value="SDJ11700.1"/>
    <property type="molecule type" value="Genomic_DNA"/>
</dbReference>
<dbReference type="STRING" id="930129.SAMN05216352_12433"/>
<dbReference type="PROSITE" id="PS00461">
    <property type="entry name" value="6PGD"/>
    <property type="match status" value="1"/>
</dbReference>
<feature type="binding site" description="in other chain" evidence="7">
    <location>
        <position position="103"/>
    </location>
    <ligand>
        <name>substrate</name>
        <note>ligand shared between dimeric partners</note>
    </ligand>
</feature>
<dbReference type="UniPathway" id="UPA00115">
    <property type="reaction ID" value="UER00410"/>
</dbReference>
<feature type="domain" description="6-phosphogluconate dehydrogenase C-terminal" evidence="10">
    <location>
        <begin position="179"/>
        <end position="469"/>
    </location>
</feature>
<comment type="catalytic activity">
    <reaction evidence="5 9">
        <text>6-phospho-D-gluconate + NADP(+) = D-ribulose 5-phosphate + CO2 + NADPH</text>
        <dbReference type="Rhea" id="RHEA:10116"/>
        <dbReference type="ChEBI" id="CHEBI:16526"/>
        <dbReference type="ChEBI" id="CHEBI:57783"/>
        <dbReference type="ChEBI" id="CHEBI:58121"/>
        <dbReference type="ChEBI" id="CHEBI:58349"/>
        <dbReference type="ChEBI" id="CHEBI:58759"/>
        <dbReference type="EC" id="1.1.1.44"/>
    </reaction>
</comment>
<dbReference type="Pfam" id="PF00393">
    <property type="entry name" value="6PGD"/>
    <property type="match status" value="1"/>
</dbReference>
<organism evidence="11 12">
    <name type="scientific">Alteribacillus bidgolensis</name>
    <dbReference type="NCBI Taxonomy" id="930129"/>
    <lineage>
        <taxon>Bacteria</taxon>
        <taxon>Bacillati</taxon>
        <taxon>Bacillota</taxon>
        <taxon>Bacilli</taxon>
        <taxon>Bacillales</taxon>
        <taxon>Bacillaceae</taxon>
        <taxon>Alteribacillus</taxon>
    </lineage>
</organism>
<feature type="binding site" evidence="7">
    <location>
        <position position="447"/>
    </location>
    <ligand>
        <name>substrate</name>
        <note>ligand shared between dimeric partners</note>
    </ligand>
</feature>
<dbReference type="InterPro" id="IPR036291">
    <property type="entry name" value="NAD(P)-bd_dom_sf"/>
</dbReference>
<evidence type="ECO:0000256" key="9">
    <source>
        <dbReference type="RuleBase" id="RU000485"/>
    </source>
</evidence>
<feature type="binding site" evidence="7">
    <location>
        <position position="453"/>
    </location>
    <ligand>
        <name>substrate</name>
        <note>ligand shared between dimeric partners</note>
    </ligand>
</feature>
<dbReference type="EC" id="1.1.1.44" evidence="5 9"/>
<keyword evidence="5 9" id="KW-0521">NADP</keyword>
<comment type="similarity">
    <text evidence="1 5 9">Belongs to the 6-phosphogluconate dehydrogenase family.</text>
</comment>
<dbReference type="Proteomes" id="UP000199017">
    <property type="component" value="Unassembled WGS sequence"/>
</dbReference>
<name>A0A1G8R5M0_9BACI</name>
<dbReference type="PIRSF" id="PIRSF000109">
    <property type="entry name" value="6PGD"/>
    <property type="match status" value="1"/>
</dbReference>
<feature type="binding site" description="in other chain" evidence="7">
    <location>
        <begin position="186"/>
        <end position="187"/>
    </location>
    <ligand>
        <name>substrate</name>
        <note>ligand shared between dimeric partners</note>
    </ligand>
</feature>
<dbReference type="GO" id="GO:0019521">
    <property type="term" value="P:D-gluconate metabolic process"/>
    <property type="evidence" value="ECO:0007669"/>
    <property type="project" value="UniProtKB-KW"/>
</dbReference>
<evidence type="ECO:0000259" key="10">
    <source>
        <dbReference type="SMART" id="SM01350"/>
    </source>
</evidence>
<dbReference type="Gene3D" id="1.20.5.320">
    <property type="entry name" value="6-Phosphogluconate Dehydrogenase, domain 3"/>
    <property type="match status" value="1"/>
</dbReference>
<dbReference type="NCBIfam" id="NF006765">
    <property type="entry name" value="PRK09287.1"/>
    <property type="match status" value="1"/>
</dbReference>
<feature type="binding site" evidence="8">
    <location>
        <begin position="33"/>
        <end position="35"/>
    </location>
    <ligand>
        <name>NADP(+)</name>
        <dbReference type="ChEBI" id="CHEBI:58349"/>
    </ligand>
</feature>
<feature type="binding site" evidence="8">
    <location>
        <position position="103"/>
    </location>
    <ligand>
        <name>NADP(+)</name>
        <dbReference type="ChEBI" id="CHEBI:58349"/>
    </ligand>
</feature>
<feature type="binding site" description="in other chain" evidence="7">
    <location>
        <position position="261"/>
    </location>
    <ligand>
        <name>substrate</name>
        <note>ligand shared between dimeric partners</note>
    </ligand>
</feature>
<dbReference type="InterPro" id="IPR006184">
    <property type="entry name" value="6PGdom_BS"/>
</dbReference>
<sequence>MDKQQIGVIGLAVMGKNLALNIESRGYSVSVYNRSSEKTEQFLKNEAEGKNFVGTYSIDQFVSSLEKPRKILLMVKAGQPTDATIESLKPYLDRGDILIDGGNAFFQDTINRNKELASIGVHFIGTGVSGGEEGALKGPSIMPGGQKEAYELVKPMLEAISAKVEGDPCSTYIGPDGAGHYVKMVHNGIEYGDMQLISEAYFILKHVLDLSAQELHEVFTEWNKGELDSYLIEITSNIFTKMDKETGKPLIDVILDTAGQKGTGKWTSQSALNLGVPLPIITESVFARFISAMKEERVKASKLLKGPESKLFKGNKKELINAVQKALYMSKIISYAQGFSQMRAASEEYNWNLRFGDIAMIFRGGCIIRAQFLQKIKDAYDRDPNLTNLLLDPYFNELVENYQSALRQVVSIAIDNGIPVPSFSSAIAYYDSYRSEILPANLLQAQRDYFGAHTYQRVDKEGIFHTEWMEDCSKIN</sequence>
<evidence type="ECO:0000256" key="5">
    <source>
        <dbReference type="PIRNR" id="PIRNR000109"/>
    </source>
</evidence>
<dbReference type="FunFam" id="3.40.50.720:FF:000007">
    <property type="entry name" value="6-phosphogluconate dehydrogenase, decarboxylating"/>
    <property type="match status" value="1"/>
</dbReference>
<feature type="binding site" evidence="8">
    <location>
        <begin position="75"/>
        <end position="77"/>
    </location>
    <ligand>
        <name>NADP(+)</name>
        <dbReference type="ChEBI" id="CHEBI:58349"/>
    </ligand>
</feature>
<keyword evidence="12" id="KW-1185">Reference proteome</keyword>
<dbReference type="GO" id="GO:0050661">
    <property type="term" value="F:NADP binding"/>
    <property type="evidence" value="ECO:0007669"/>
    <property type="project" value="InterPro"/>
</dbReference>
<dbReference type="SUPFAM" id="SSF48179">
    <property type="entry name" value="6-phosphogluconate dehydrogenase C-terminal domain-like"/>
    <property type="match status" value="1"/>
</dbReference>
<evidence type="ECO:0000313" key="12">
    <source>
        <dbReference type="Proteomes" id="UP000199017"/>
    </source>
</evidence>
<dbReference type="InterPro" id="IPR008927">
    <property type="entry name" value="6-PGluconate_DH-like_C_sf"/>
</dbReference>
<evidence type="ECO:0000256" key="2">
    <source>
        <dbReference type="ARBA" id="ARBA00011738"/>
    </source>
</evidence>
<dbReference type="InterPro" id="IPR006183">
    <property type="entry name" value="Pgluconate_DH"/>
</dbReference>
<dbReference type="InterPro" id="IPR006115">
    <property type="entry name" value="6PGDH_NADP-bd"/>
</dbReference>
<evidence type="ECO:0000256" key="6">
    <source>
        <dbReference type="PIRSR" id="PIRSR000109-1"/>
    </source>
</evidence>
<evidence type="ECO:0000313" key="11">
    <source>
        <dbReference type="EMBL" id="SDJ11700.1"/>
    </source>
</evidence>
<dbReference type="InterPro" id="IPR006114">
    <property type="entry name" value="6PGDH_C"/>
</dbReference>
<feature type="binding site" description="in other chain" evidence="7">
    <location>
        <position position="288"/>
    </location>
    <ligand>
        <name>substrate</name>
        <note>ligand shared between dimeric partners</note>
    </ligand>
</feature>
<dbReference type="PRINTS" id="PR00076">
    <property type="entry name" value="6PGDHDRGNASE"/>
</dbReference>
<keyword evidence="4 9" id="KW-0311">Gluconate utilization</keyword>
<dbReference type="Gene3D" id="1.10.1040.10">
    <property type="entry name" value="N-(1-d-carboxylethyl)-l-norvaline Dehydrogenase, domain 2"/>
    <property type="match status" value="1"/>
</dbReference>
<comment type="subunit">
    <text evidence="2 5">Homodimer.</text>
</comment>
<feature type="binding site" description="in other chain" evidence="7">
    <location>
        <begin position="129"/>
        <end position="131"/>
    </location>
    <ligand>
        <name>substrate</name>
        <note>ligand shared between dimeric partners</note>
    </ligand>
</feature>
<feature type="binding site" description="in other chain" evidence="7">
    <location>
        <position position="191"/>
    </location>
    <ligand>
        <name>substrate</name>
        <note>ligand shared between dimeric partners</note>
    </ligand>
</feature>
<dbReference type="FunFam" id="1.20.5.320:FF:000001">
    <property type="entry name" value="6-phosphogluconate dehydrogenase, decarboxylating"/>
    <property type="match status" value="1"/>
</dbReference>
<keyword evidence="5 9" id="KW-0570">Pentose shunt</keyword>
<reference evidence="11 12" key="1">
    <citation type="submission" date="2016-10" db="EMBL/GenBank/DDBJ databases">
        <authorList>
            <person name="de Groot N.N."/>
        </authorList>
    </citation>
    <scope>NUCLEOTIDE SEQUENCE [LARGE SCALE GENOMIC DNA]</scope>
    <source>
        <strain evidence="12">P4B,CCM 7963,CECT 7998,DSM 25260,IBRC-M 10614,KCTC 13821</strain>
    </source>
</reference>
<evidence type="ECO:0000256" key="8">
    <source>
        <dbReference type="PIRSR" id="PIRSR000109-3"/>
    </source>
</evidence>
<feature type="active site" description="Proton acceptor" evidence="6">
    <location>
        <position position="183"/>
    </location>
</feature>
<evidence type="ECO:0000256" key="4">
    <source>
        <dbReference type="ARBA" id="ARBA00023064"/>
    </source>
</evidence>
<protein>
    <recommendedName>
        <fullName evidence="5 9">6-phosphogluconate dehydrogenase, decarboxylating</fullName>
        <ecNumber evidence="5 9">1.1.1.44</ecNumber>
    </recommendedName>
</protein>
<feature type="binding site" evidence="8">
    <location>
        <begin position="10"/>
        <end position="15"/>
    </location>
    <ligand>
        <name>NADP(+)</name>
        <dbReference type="ChEBI" id="CHEBI:58349"/>
    </ligand>
</feature>
<evidence type="ECO:0000256" key="1">
    <source>
        <dbReference type="ARBA" id="ARBA00008419"/>
    </source>
</evidence>
<evidence type="ECO:0000256" key="3">
    <source>
        <dbReference type="ARBA" id="ARBA00023002"/>
    </source>
</evidence>
<dbReference type="FunFam" id="1.10.1040.10:FF:000002">
    <property type="entry name" value="6-phosphogluconate dehydrogenase, decarboxylating"/>
    <property type="match status" value="1"/>
</dbReference>
<proteinExistence type="inferred from homology"/>
<comment type="function">
    <text evidence="5">Catalyzes the oxidative decarboxylation of 6-phosphogluconate to ribulose 5-phosphate and CO(2), with concomitant reduction of NADP to NADPH.</text>
</comment>
<evidence type="ECO:0000256" key="7">
    <source>
        <dbReference type="PIRSR" id="PIRSR000109-2"/>
    </source>
</evidence>
<dbReference type="OrthoDB" id="9804542at2"/>
<dbReference type="SMART" id="SM01350">
    <property type="entry name" value="6PGD"/>
    <property type="match status" value="1"/>
</dbReference>
<dbReference type="PANTHER" id="PTHR11811">
    <property type="entry name" value="6-PHOSPHOGLUCONATE DEHYDROGENASE"/>
    <property type="match status" value="1"/>
</dbReference>
<dbReference type="GO" id="GO:0004616">
    <property type="term" value="F:phosphogluconate dehydrogenase (decarboxylating) activity"/>
    <property type="evidence" value="ECO:0007669"/>
    <property type="project" value="UniProtKB-EC"/>
</dbReference>
<dbReference type="Pfam" id="PF03446">
    <property type="entry name" value="NAD_binding_2"/>
    <property type="match status" value="1"/>
</dbReference>
<dbReference type="SUPFAM" id="SSF51735">
    <property type="entry name" value="NAD(P)-binding Rossmann-fold domains"/>
    <property type="match status" value="1"/>
</dbReference>
<feature type="active site" description="Proton donor" evidence="6">
    <location>
        <position position="190"/>
    </location>
</feature>
<accession>A0A1G8R5M0</accession>